<keyword evidence="3" id="KW-0964">Secreted</keyword>
<dbReference type="OrthoDB" id="2357851at2759"/>
<evidence type="ECO:0000256" key="2">
    <source>
        <dbReference type="ARBA" id="ARBA00004613"/>
    </source>
</evidence>
<comment type="subcellular location">
    <subcellularLocation>
        <location evidence="1">Host cell</location>
    </subcellularLocation>
    <subcellularLocation>
        <location evidence="2">Secreted</location>
    </subcellularLocation>
</comment>
<dbReference type="GO" id="GO:0043657">
    <property type="term" value="C:host cell"/>
    <property type="evidence" value="ECO:0007669"/>
    <property type="project" value="UniProtKB-SubCell"/>
</dbReference>
<dbReference type="InterPro" id="IPR045379">
    <property type="entry name" value="Crinkler_N"/>
</dbReference>
<dbReference type="GO" id="GO:0005576">
    <property type="term" value="C:extracellular region"/>
    <property type="evidence" value="ECO:0007669"/>
    <property type="project" value="UniProtKB-SubCell"/>
</dbReference>
<evidence type="ECO:0000313" key="5">
    <source>
        <dbReference type="EMBL" id="CAG8612427.1"/>
    </source>
</evidence>
<accession>A0A9N9GIB2</accession>
<reference evidence="5" key="1">
    <citation type="submission" date="2021-06" db="EMBL/GenBank/DDBJ databases">
        <authorList>
            <person name="Kallberg Y."/>
            <person name="Tangrot J."/>
            <person name="Rosling A."/>
        </authorList>
    </citation>
    <scope>NUCLEOTIDE SEQUENCE</scope>
    <source>
        <strain evidence="5">CL551</strain>
    </source>
</reference>
<feature type="non-terminal residue" evidence="5">
    <location>
        <position position="1"/>
    </location>
</feature>
<protein>
    <submittedName>
        <fullName evidence="5">14596_t:CDS:1</fullName>
    </submittedName>
</protein>
<dbReference type="Pfam" id="PF20147">
    <property type="entry name" value="Crinkler"/>
    <property type="match status" value="1"/>
</dbReference>
<keyword evidence="6" id="KW-1185">Reference proteome</keyword>
<sequence length="111" mass="12483">EVVSSENFLHSRIFYLSEMADIVSLNFQIDGNNNENEVFTIEISNDKKVDALKPIVKKRLAPLFDTIPSTQIKLSLTPNGGSMKPTVRISKFFNGNSDENEIHVYVTPPNN</sequence>
<feature type="domain" description="Crinkler effector protein N-terminal" evidence="4">
    <location>
        <begin position="23"/>
        <end position="77"/>
    </location>
</feature>
<evidence type="ECO:0000313" key="6">
    <source>
        <dbReference type="Proteomes" id="UP000789342"/>
    </source>
</evidence>
<dbReference type="AlphaFoldDB" id="A0A9N9GIB2"/>
<evidence type="ECO:0000256" key="3">
    <source>
        <dbReference type="ARBA" id="ARBA00022525"/>
    </source>
</evidence>
<proteinExistence type="predicted"/>
<organism evidence="5 6">
    <name type="scientific">Acaulospora morrowiae</name>
    <dbReference type="NCBI Taxonomy" id="94023"/>
    <lineage>
        <taxon>Eukaryota</taxon>
        <taxon>Fungi</taxon>
        <taxon>Fungi incertae sedis</taxon>
        <taxon>Mucoromycota</taxon>
        <taxon>Glomeromycotina</taxon>
        <taxon>Glomeromycetes</taxon>
        <taxon>Diversisporales</taxon>
        <taxon>Acaulosporaceae</taxon>
        <taxon>Acaulospora</taxon>
    </lineage>
</organism>
<evidence type="ECO:0000259" key="4">
    <source>
        <dbReference type="Pfam" id="PF20147"/>
    </source>
</evidence>
<comment type="caution">
    <text evidence="5">The sequence shown here is derived from an EMBL/GenBank/DDBJ whole genome shotgun (WGS) entry which is preliminary data.</text>
</comment>
<dbReference type="Proteomes" id="UP000789342">
    <property type="component" value="Unassembled WGS sequence"/>
</dbReference>
<gene>
    <name evidence="5" type="ORF">AMORRO_LOCUS8282</name>
</gene>
<evidence type="ECO:0000256" key="1">
    <source>
        <dbReference type="ARBA" id="ARBA00004340"/>
    </source>
</evidence>
<name>A0A9N9GIB2_9GLOM</name>
<dbReference type="EMBL" id="CAJVPV010006915">
    <property type="protein sequence ID" value="CAG8612427.1"/>
    <property type="molecule type" value="Genomic_DNA"/>
</dbReference>